<accession>A0A7L0LLL4</accession>
<dbReference type="InterPro" id="IPR019787">
    <property type="entry name" value="Znf_PHD-finger"/>
</dbReference>
<evidence type="ECO:0000256" key="9">
    <source>
        <dbReference type="ARBA" id="ARBA00022853"/>
    </source>
</evidence>
<feature type="domain" description="PHD-type" evidence="18">
    <location>
        <begin position="445"/>
        <end position="558"/>
    </location>
</feature>
<evidence type="ECO:0000256" key="17">
    <source>
        <dbReference type="SAM" id="MobiDB-lite"/>
    </source>
</evidence>
<dbReference type="GO" id="GO:0010468">
    <property type="term" value="P:regulation of gene expression"/>
    <property type="evidence" value="ECO:0007669"/>
    <property type="project" value="TreeGrafter"/>
</dbReference>
<dbReference type="CDD" id="cd20468">
    <property type="entry name" value="Tudor_JMJD2C_rpt2"/>
    <property type="match status" value="1"/>
</dbReference>
<organism evidence="19 20">
    <name type="scientific">Sylvietta virens</name>
    <name type="common">Green crombec</name>
    <dbReference type="NCBI Taxonomy" id="208069"/>
    <lineage>
        <taxon>Eukaryota</taxon>
        <taxon>Metazoa</taxon>
        <taxon>Chordata</taxon>
        <taxon>Craniata</taxon>
        <taxon>Vertebrata</taxon>
        <taxon>Euteleostomi</taxon>
        <taxon>Archelosauria</taxon>
        <taxon>Archosauria</taxon>
        <taxon>Dinosauria</taxon>
        <taxon>Saurischia</taxon>
        <taxon>Theropoda</taxon>
        <taxon>Coelurosauria</taxon>
        <taxon>Aves</taxon>
        <taxon>Neognathae</taxon>
        <taxon>Neoaves</taxon>
        <taxon>Telluraves</taxon>
        <taxon>Australaves</taxon>
        <taxon>Passeriformes</taxon>
        <taxon>Sylvioidea</taxon>
        <taxon>Sylviidae</taxon>
        <taxon>Acrocephalinae</taxon>
        <taxon>Sylvietta</taxon>
    </lineage>
</organism>
<dbReference type="SUPFAM" id="SSF63748">
    <property type="entry name" value="Tudor/PWWP/MBT"/>
    <property type="match status" value="2"/>
</dbReference>
<evidence type="ECO:0000256" key="10">
    <source>
        <dbReference type="ARBA" id="ARBA00022964"/>
    </source>
</evidence>
<keyword evidence="6" id="KW-0677">Repeat</keyword>
<feature type="non-terminal residue" evidence="19">
    <location>
        <position position="749"/>
    </location>
</feature>
<feature type="region of interest" description="Disordered" evidence="17">
    <location>
        <begin position="198"/>
        <end position="232"/>
    </location>
</feature>
<evidence type="ECO:0000256" key="14">
    <source>
        <dbReference type="ARBA" id="ARBA00023163"/>
    </source>
</evidence>
<comment type="cofactor">
    <cofactor evidence="1">
        <name>Fe(2+)</name>
        <dbReference type="ChEBI" id="CHEBI:29033"/>
    </cofactor>
</comment>
<dbReference type="FunFam" id="3.30.40.10:FF:001368">
    <property type="entry name" value="Jumonji domain containing 2B"/>
    <property type="match status" value="1"/>
</dbReference>
<keyword evidence="14" id="KW-0804">Transcription</keyword>
<dbReference type="EC" id="1.14.11.66" evidence="4"/>
<dbReference type="PANTHER" id="PTHR10694">
    <property type="entry name" value="LYSINE-SPECIFIC DEMETHYLASE"/>
    <property type="match status" value="1"/>
</dbReference>
<name>A0A7L0LLL4_9SYLV</name>
<comment type="caution">
    <text evidence="19">The sequence shown here is derived from an EMBL/GenBank/DDBJ whole genome shotgun (WGS) entry which is preliminary data.</text>
</comment>
<sequence>CTCRRDMVSISMDVFVRKFQPDRYQLWKQGKDLYTIDHTKPTPESTPEVKIWLQRRRRTQNFPKSFQHTRSRSKKLKTPEDKRVSAMVADAEIIVAEAAIDGFKVSEEPEKKVRVVNTGVPSGEEGNSSKIHLDQHVLDHVKVAGEISTDYVSHVSSRLFILLCYKSVDPASDSCRKKESLKSQNRCVSSIPYCKAEGQTSEAENPGRKEGVSTEDGISSLESSGSSLEHGEVPIVEKDEEDSMEISCVCEANNIIIKISKSWRHPLHKPPARSPMTLVKQQATSDEELPETTLIEEKVQESEAWARPLVYLWQTRPRNFNAEKEYNAACAKKEPHCAICTLLMPYYKPDNQDEESPTFSEANSGETLMAENEKTKPLIPEMCFIYSEENTENYPSNAFVEEDGTSLLISCAKCCVQVHASCYGVPSHEIHNEWLCSRCRKKAWTAECCLCNLRGGALKQTTDEKWAHVICAIAIPEVRFGNVTERTPIDTSRIPLQRLKLKCIFCRQRVKKISGACIQCSYGRCPASFHVTCAHAAGVLMEPDDWPYVVYITCFRHKINQNVRAKVCGKAITVGQTVITKHRNTRYYSCRVIGVTSQLFYEIMFDDGSFSLDTFPEDIVSRDCLRLGPPAEGEVVQVKWPDGKLYGAKYLGTNTAHMYQVEFEDGSQIVMKREEIYTLDEELPKRVKARLSTASDMRFEDTFYGEDIILGEKKRQRVLSSRFKNEYVDDPGYRTFLKSSFQKKCQKGL</sequence>
<evidence type="ECO:0000256" key="16">
    <source>
        <dbReference type="ARBA" id="ARBA00049349"/>
    </source>
</evidence>
<dbReference type="GO" id="GO:0005634">
    <property type="term" value="C:nucleus"/>
    <property type="evidence" value="ECO:0007669"/>
    <property type="project" value="UniProtKB-SubCell"/>
</dbReference>
<dbReference type="SMART" id="SM00333">
    <property type="entry name" value="TUDOR"/>
    <property type="match status" value="2"/>
</dbReference>
<keyword evidence="15" id="KW-0539">Nucleus</keyword>
<dbReference type="Pfam" id="PF13831">
    <property type="entry name" value="PHD_2"/>
    <property type="match status" value="1"/>
</dbReference>
<comment type="subcellular location">
    <subcellularLocation>
        <location evidence="2">Nucleus</location>
    </subcellularLocation>
</comment>
<feature type="compositionally biased region" description="Low complexity" evidence="17">
    <location>
        <begin position="219"/>
        <end position="228"/>
    </location>
</feature>
<dbReference type="Gene3D" id="3.10.330.70">
    <property type="match status" value="1"/>
</dbReference>
<evidence type="ECO:0000256" key="12">
    <source>
        <dbReference type="ARBA" id="ARBA00023004"/>
    </source>
</evidence>
<dbReference type="Pfam" id="PF13832">
    <property type="entry name" value="zf-HC5HC2H_2"/>
    <property type="match status" value="1"/>
</dbReference>
<evidence type="ECO:0000256" key="6">
    <source>
        <dbReference type="ARBA" id="ARBA00022737"/>
    </source>
</evidence>
<dbReference type="InterPro" id="IPR001965">
    <property type="entry name" value="Znf_PHD"/>
</dbReference>
<dbReference type="GO" id="GO:0140684">
    <property type="term" value="F:histone H3K9me2/H3K9me3 demethylase activity"/>
    <property type="evidence" value="ECO:0007669"/>
    <property type="project" value="UniProtKB-EC"/>
</dbReference>
<keyword evidence="9" id="KW-0156">Chromatin regulator</keyword>
<reference evidence="19 20" key="1">
    <citation type="submission" date="2019-09" db="EMBL/GenBank/DDBJ databases">
        <title>Bird 10,000 Genomes (B10K) Project - Family phase.</title>
        <authorList>
            <person name="Zhang G."/>
        </authorList>
    </citation>
    <scope>NUCLEOTIDE SEQUENCE [LARGE SCALE GENOMIC DNA]</scope>
    <source>
        <strain evidence="19">B10K-DU-009-59</strain>
        <tissue evidence="19">Muscle</tissue>
    </source>
</reference>
<evidence type="ECO:0000259" key="18">
    <source>
        <dbReference type="PROSITE" id="PS51805"/>
    </source>
</evidence>
<dbReference type="InterPro" id="IPR034732">
    <property type="entry name" value="EPHD"/>
</dbReference>
<dbReference type="GO" id="GO:0000785">
    <property type="term" value="C:chromatin"/>
    <property type="evidence" value="ECO:0007669"/>
    <property type="project" value="TreeGrafter"/>
</dbReference>
<evidence type="ECO:0000256" key="11">
    <source>
        <dbReference type="ARBA" id="ARBA00023002"/>
    </source>
</evidence>
<evidence type="ECO:0000256" key="3">
    <source>
        <dbReference type="ARBA" id="ARBA00009711"/>
    </source>
</evidence>
<evidence type="ECO:0000256" key="4">
    <source>
        <dbReference type="ARBA" id="ARBA00012900"/>
    </source>
</evidence>
<feature type="non-terminal residue" evidence="19">
    <location>
        <position position="1"/>
    </location>
</feature>
<evidence type="ECO:0000256" key="8">
    <source>
        <dbReference type="ARBA" id="ARBA00022833"/>
    </source>
</evidence>
<gene>
    <name evidence="19" type="primary">Kdm4c_1</name>
    <name evidence="19" type="ORF">SYLVIR_R14967</name>
</gene>
<dbReference type="InterPro" id="IPR013083">
    <property type="entry name" value="Znf_RING/FYVE/PHD"/>
</dbReference>
<protein>
    <recommendedName>
        <fullName evidence="4">[histone H3]-trimethyl-L-lysine(9) demethylase</fullName>
        <ecNumber evidence="4">1.14.11.66</ecNumber>
    </recommendedName>
</protein>
<evidence type="ECO:0000313" key="19">
    <source>
        <dbReference type="EMBL" id="NXK69510.1"/>
    </source>
</evidence>
<evidence type="ECO:0000313" key="20">
    <source>
        <dbReference type="Proteomes" id="UP000567822"/>
    </source>
</evidence>
<keyword evidence="11" id="KW-0560">Oxidoreductase</keyword>
<evidence type="ECO:0000256" key="2">
    <source>
        <dbReference type="ARBA" id="ARBA00004123"/>
    </source>
</evidence>
<dbReference type="GO" id="GO:0008270">
    <property type="term" value="F:zinc ion binding"/>
    <property type="evidence" value="ECO:0007669"/>
    <property type="project" value="UniProtKB-KW"/>
</dbReference>
<dbReference type="PANTHER" id="PTHR10694:SF104">
    <property type="entry name" value="LYSINE-SPECIFIC DEMETHYLASE 4C"/>
    <property type="match status" value="1"/>
</dbReference>
<dbReference type="EMBL" id="VXAN01000700">
    <property type="protein sequence ID" value="NXK69510.1"/>
    <property type="molecule type" value="Genomic_DNA"/>
</dbReference>
<dbReference type="GO" id="GO:0051864">
    <property type="term" value="F:histone H3K36 demethylase activity"/>
    <property type="evidence" value="ECO:0007669"/>
    <property type="project" value="TreeGrafter"/>
</dbReference>
<evidence type="ECO:0000256" key="5">
    <source>
        <dbReference type="ARBA" id="ARBA00022723"/>
    </source>
</evidence>
<evidence type="ECO:0000256" key="15">
    <source>
        <dbReference type="ARBA" id="ARBA00023242"/>
    </source>
</evidence>
<dbReference type="PROSITE" id="PS51805">
    <property type="entry name" value="EPHD"/>
    <property type="match status" value="1"/>
</dbReference>
<keyword evidence="20" id="KW-1185">Reference proteome</keyword>
<keyword evidence="5" id="KW-0479">Metal-binding</keyword>
<evidence type="ECO:0000256" key="7">
    <source>
        <dbReference type="ARBA" id="ARBA00022771"/>
    </source>
</evidence>
<comment type="similarity">
    <text evidence="3">Belongs to the JHDM3 histone demethylase family.</text>
</comment>
<dbReference type="InterPro" id="IPR040477">
    <property type="entry name" value="KDM4-like_Tudor"/>
</dbReference>
<dbReference type="Gene3D" id="2.60.120.650">
    <property type="entry name" value="Cupin"/>
    <property type="match status" value="1"/>
</dbReference>
<keyword evidence="19" id="KW-0808">Transferase</keyword>
<dbReference type="FunFam" id="3.10.330.70:FF:000001">
    <property type="entry name" value="Putative lysine-specific demethylase 4a"/>
    <property type="match status" value="1"/>
</dbReference>
<evidence type="ECO:0000256" key="13">
    <source>
        <dbReference type="ARBA" id="ARBA00023015"/>
    </source>
</evidence>
<dbReference type="Proteomes" id="UP000567822">
    <property type="component" value="Unassembled WGS sequence"/>
</dbReference>
<keyword evidence="10" id="KW-0223">Dioxygenase</keyword>
<dbReference type="Gene3D" id="2.30.30.140">
    <property type="match status" value="1"/>
</dbReference>
<dbReference type="Pfam" id="PF18104">
    <property type="entry name" value="Tudor_2"/>
    <property type="match status" value="2"/>
</dbReference>
<keyword evidence="13" id="KW-0805">Transcription regulation</keyword>
<dbReference type="SMART" id="SM00249">
    <property type="entry name" value="PHD"/>
    <property type="match status" value="2"/>
</dbReference>
<comment type="catalytic activity">
    <reaction evidence="16">
        <text>N(6),N(6),N(6)-trimethyl-L-lysyl(9)-[histone H3] + 2 2-oxoglutarate + 2 O2 = N(6)-methyl-L-lysyl(9)-[histone H3] + 2 formaldehyde + 2 succinate + 2 CO2</text>
        <dbReference type="Rhea" id="RHEA:60200"/>
        <dbReference type="Rhea" id="RHEA-COMP:15538"/>
        <dbReference type="Rhea" id="RHEA-COMP:15542"/>
        <dbReference type="ChEBI" id="CHEBI:15379"/>
        <dbReference type="ChEBI" id="CHEBI:16526"/>
        <dbReference type="ChEBI" id="CHEBI:16810"/>
        <dbReference type="ChEBI" id="CHEBI:16842"/>
        <dbReference type="ChEBI" id="CHEBI:30031"/>
        <dbReference type="ChEBI" id="CHEBI:61929"/>
        <dbReference type="ChEBI" id="CHEBI:61961"/>
        <dbReference type="EC" id="1.14.11.66"/>
    </reaction>
</comment>
<dbReference type="GO" id="GO:0008168">
    <property type="term" value="F:methyltransferase activity"/>
    <property type="evidence" value="ECO:0007669"/>
    <property type="project" value="UniProtKB-KW"/>
</dbReference>
<dbReference type="FunFam" id="3.30.40.10:FF:000029">
    <property type="entry name" value="lysine-specific demethylase 4C isoform X1"/>
    <property type="match status" value="1"/>
</dbReference>
<dbReference type="GO" id="GO:0032259">
    <property type="term" value="P:methylation"/>
    <property type="evidence" value="ECO:0007669"/>
    <property type="project" value="UniProtKB-KW"/>
</dbReference>
<dbReference type="SUPFAM" id="SSF57903">
    <property type="entry name" value="FYVE/PHD zinc finger"/>
    <property type="match status" value="1"/>
</dbReference>
<proteinExistence type="inferred from homology"/>
<dbReference type="InterPro" id="IPR011011">
    <property type="entry name" value="Znf_FYVE_PHD"/>
</dbReference>
<keyword evidence="19" id="KW-0489">Methyltransferase</keyword>
<dbReference type="InterPro" id="IPR002999">
    <property type="entry name" value="Tudor"/>
</dbReference>
<evidence type="ECO:0000256" key="1">
    <source>
        <dbReference type="ARBA" id="ARBA00001954"/>
    </source>
</evidence>
<dbReference type="AlphaFoldDB" id="A0A7L0LLL4"/>
<keyword evidence="8" id="KW-0862">Zinc</keyword>
<keyword evidence="12" id="KW-0408">Iron</keyword>
<keyword evidence="7" id="KW-0863">Zinc-finger</keyword>
<dbReference type="CDD" id="cd20465">
    <property type="entry name" value="Tudor_JMJD2C_rpt1"/>
    <property type="match status" value="1"/>
</dbReference>
<dbReference type="Gene3D" id="3.30.40.10">
    <property type="entry name" value="Zinc/RING finger domain, C3HC4 (zinc finger)"/>
    <property type="match status" value="2"/>
</dbReference>